<keyword evidence="5" id="KW-0694">RNA-binding</keyword>
<dbReference type="GO" id="GO:0005840">
    <property type="term" value="C:ribosome"/>
    <property type="evidence" value="ECO:0007669"/>
    <property type="project" value="UniProtKB-KW"/>
</dbReference>
<comment type="caution">
    <text evidence="6">The sequence shown here is derived from an EMBL/GenBank/DDBJ whole genome shotgun (WGS) entry which is preliminary data.</text>
</comment>
<dbReference type="HAMAP" id="MF_00362">
    <property type="entry name" value="Ribosomal_uL10"/>
    <property type="match status" value="1"/>
</dbReference>
<evidence type="ECO:0000256" key="1">
    <source>
        <dbReference type="ARBA" id="ARBA00008889"/>
    </source>
</evidence>
<evidence type="ECO:0000256" key="5">
    <source>
        <dbReference type="HAMAP-Rule" id="MF_00362"/>
    </source>
</evidence>
<evidence type="ECO:0000256" key="4">
    <source>
        <dbReference type="ARBA" id="ARBA00035202"/>
    </source>
</evidence>
<dbReference type="Proteomes" id="UP000176901">
    <property type="component" value="Unassembled WGS sequence"/>
</dbReference>
<dbReference type="STRING" id="1802451.A3C82_01615"/>
<dbReference type="InterPro" id="IPR047865">
    <property type="entry name" value="Ribosomal_uL10_bac_type"/>
</dbReference>
<dbReference type="PANTHER" id="PTHR11560">
    <property type="entry name" value="39S RIBOSOMAL PROTEIN L10, MITOCHONDRIAL"/>
    <property type="match status" value="1"/>
</dbReference>
<dbReference type="InterPro" id="IPR022973">
    <property type="entry name" value="Ribosomal_uL10_bac"/>
</dbReference>
<dbReference type="SUPFAM" id="SSF160369">
    <property type="entry name" value="Ribosomal protein L10-like"/>
    <property type="match status" value="1"/>
</dbReference>
<evidence type="ECO:0000256" key="2">
    <source>
        <dbReference type="ARBA" id="ARBA00022980"/>
    </source>
</evidence>
<organism evidence="6 7">
    <name type="scientific">Candidatus Wildermuthbacteria bacterium RIFCSPHIGHO2_02_FULL_47_12</name>
    <dbReference type="NCBI Taxonomy" id="1802451"/>
    <lineage>
        <taxon>Bacteria</taxon>
        <taxon>Candidatus Wildermuthiibacteriota</taxon>
    </lineage>
</organism>
<proteinExistence type="inferred from homology"/>
<dbReference type="GO" id="GO:1990904">
    <property type="term" value="C:ribonucleoprotein complex"/>
    <property type="evidence" value="ECO:0007669"/>
    <property type="project" value="UniProtKB-KW"/>
</dbReference>
<gene>
    <name evidence="5" type="primary">rplJ</name>
    <name evidence="6" type="ORF">A3C82_01615</name>
</gene>
<dbReference type="Pfam" id="PF00466">
    <property type="entry name" value="Ribosomal_L10"/>
    <property type="match status" value="1"/>
</dbReference>
<dbReference type="Gene3D" id="6.10.250.290">
    <property type="match status" value="1"/>
</dbReference>
<dbReference type="AlphaFoldDB" id="A0A1G2R3N1"/>
<protein>
    <recommendedName>
        <fullName evidence="4 5">Large ribosomal subunit protein uL10</fullName>
    </recommendedName>
</protein>
<evidence type="ECO:0000256" key="3">
    <source>
        <dbReference type="ARBA" id="ARBA00023274"/>
    </source>
</evidence>
<dbReference type="CDD" id="cd05797">
    <property type="entry name" value="Ribosomal_L10"/>
    <property type="match status" value="1"/>
</dbReference>
<dbReference type="InterPro" id="IPR001790">
    <property type="entry name" value="Ribosomal_uL10"/>
</dbReference>
<keyword evidence="2 5" id="KW-0689">Ribosomal protein</keyword>
<comment type="similarity">
    <text evidence="1 5">Belongs to the universal ribosomal protein uL10 family.</text>
</comment>
<name>A0A1G2R3N1_9BACT</name>
<keyword evidence="5" id="KW-0699">rRNA-binding</keyword>
<keyword evidence="3 5" id="KW-0687">Ribonucleoprotein</keyword>
<dbReference type="NCBIfam" id="NF000955">
    <property type="entry name" value="PRK00099.1-1"/>
    <property type="match status" value="1"/>
</dbReference>
<accession>A0A1G2R3N1</accession>
<dbReference type="GO" id="GO:0070180">
    <property type="term" value="F:large ribosomal subunit rRNA binding"/>
    <property type="evidence" value="ECO:0007669"/>
    <property type="project" value="UniProtKB-UniRule"/>
</dbReference>
<evidence type="ECO:0000313" key="6">
    <source>
        <dbReference type="EMBL" id="OHA67327.1"/>
    </source>
</evidence>
<dbReference type="Gene3D" id="3.30.70.1730">
    <property type="match status" value="1"/>
</dbReference>
<dbReference type="InterPro" id="IPR043141">
    <property type="entry name" value="Ribosomal_uL10-like_sf"/>
</dbReference>
<comment type="function">
    <text evidence="5">Forms part of the ribosomal stalk, playing a central role in the interaction of the ribosome with GTP-bound translation factors.</text>
</comment>
<dbReference type="GO" id="GO:0006412">
    <property type="term" value="P:translation"/>
    <property type="evidence" value="ECO:0007669"/>
    <property type="project" value="UniProtKB-UniRule"/>
</dbReference>
<reference evidence="6 7" key="1">
    <citation type="journal article" date="2016" name="Nat. Commun.">
        <title>Thousands of microbial genomes shed light on interconnected biogeochemical processes in an aquifer system.</title>
        <authorList>
            <person name="Anantharaman K."/>
            <person name="Brown C.T."/>
            <person name="Hug L.A."/>
            <person name="Sharon I."/>
            <person name="Castelle C.J."/>
            <person name="Probst A.J."/>
            <person name="Thomas B.C."/>
            <person name="Singh A."/>
            <person name="Wilkins M.J."/>
            <person name="Karaoz U."/>
            <person name="Brodie E.L."/>
            <person name="Williams K.H."/>
            <person name="Hubbard S.S."/>
            <person name="Banfield J.F."/>
        </authorList>
    </citation>
    <scope>NUCLEOTIDE SEQUENCE [LARGE SCALE GENOMIC DNA]</scope>
</reference>
<evidence type="ECO:0000313" key="7">
    <source>
        <dbReference type="Proteomes" id="UP000176901"/>
    </source>
</evidence>
<sequence length="171" mass="18605">MPKTKAQKATTLKGLGEHVEKQHSILFINYKGIKVKELLVLRKQLKDLGAKLQVAKKTLLKKALQEKGIDMDLKGMEGQIAAIFSFQDAFSPIKSVAAFAKTAENIKILGGYIESQVRDERAMKEIASLPSKEELLGRLVGSIASPMSGFLTVMQGNIKGLVVALNAIANK</sequence>
<comment type="subunit">
    <text evidence="5">Part of the ribosomal stalk of the 50S ribosomal subunit. The N-terminus interacts with L11 and the large rRNA to form the base of the stalk. The C-terminus forms an elongated spine to which L12 dimers bind in a sequential fashion forming a multimeric L10(L12)X complex.</text>
</comment>
<dbReference type="EMBL" id="MHTW01000014">
    <property type="protein sequence ID" value="OHA67327.1"/>
    <property type="molecule type" value="Genomic_DNA"/>
</dbReference>